<comment type="subcellular location">
    <subcellularLocation>
        <location evidence="1">Cell membrane</location>
        <topology evidence="1">Multi-pass membrane protein</topology>
    </subcellularLocation>
</comment>
<organism evidence="9 10">
    <name type="scientific">Coprococcus hominis</name>
    <name type="common">ex Liu et al. 2022</name>
    <dbReference type="NCBI Taxonomy" id="2763039"/>
    <lineage>
        <taxon>Bacteria</taxon>
        <taxon>Bacillati</taxon>
        <taxon>Bacillota</taxon>
        <taxon>Clostridia</taxon>
        <taxon>Lachnospirales</taxon>
        <taxon>Lachnospiraceae</taxon>
        <taxon>Coprococcus</taxon>
    </lineage>
</organism>
<protein>
    <submittedName>
        <fullName evidence="9">Acyltransferase</fullName>
    </submittedName>
</protein>
<keyword evidence="9" id="KW-0808">Transferase</keyword>
<gene>
    <name evidence="9" type="ORF">H8S09_00015</name>
</gene>
<dbReference type="GO" id="GO:0016413">
    <property type="term" value="F:O-acetyltransferase activity"/>
    <property type="evidence" value="ECO:0007669"/>
    <property type="project" value="TreeGrafter"/>
</dbReference>
<dbReference type="RefSeq" id="WP_117808124.1">
    <property type="nucleotide sequence ID" value="NZ_JACOOX010000001.1"/>
</dbReference>
<evidence type="ECO:0000256" key="2">
    <source>
        <dbReference type="ARBA" id="ARBA00007400"/>
    </source>
</evidence>
<name>A0A8I0ACN7_9FIRM</name>
<feature type="transmembrane region" description="Helical" evidence="7">
    <location>
        <begin position="246"/>
        <end position="267"/>
    </location>
</feature>
<feature type="transmembrane region" description="Helical" evidence="7">
    <location>
        <begin position="56"/>
        <end position="75"/>
    </location>
</feature>
<dbReference type="EMBL" id="JACOOX010000001">
    <property type="protein sequence ID" value="MBC5661288.1"/>
    <property type="molecule type" value="Genomic_DNA"/>
</dbReference>
<dbReference type="GO" id="GO:0005886">
    <property type="term" value="C:plasma membrane"/>
    <property type="evidence" value="ECO:0007669"/>
    <property type="project" value="UniProtKB-SubCell"/>
</dbReference>
<evidence type="ECO:0000256" key="3">
    <source>
        <dbReference type="ARBA" id="ARBA00022475"/>
    </source>
</evidence>
<proteinExistence type="inferred from homology"/>
<dbReference type="PANTHER" id="PTHR40074">
    <property type="entry name" value="O-ACETYLTRANSFERASE WECH"/>
    <property type="match status" value="1"/>
</dbReference>
<keyword evidence="5 7" id="KW-1133">Transmembrane helix</keyword>
<evidence type="ECO:0000313" key="9">
    <source>
        <dbReference type="EMBL" id="MBC5661288.1"/>
    </source>
</evidence>
<evidence type="ECO:0000256" key="5">
    <source>
        <dbReference type="ARBA" id="ARBA00022989"/>
    </source>
</evidence>
<evidence type="ECO:0000259" key="8">
    <source>
        <dbReference type="Pfam" id="PF01757"/>
    </source>
</evidence>
<feature type="transmembrane region" description="Helical" evidence="7">
    <location>
        <begin position="170"/>
        <end position="187"/>
    </location>
</feature>
<feature type="transmembrane region" description="Helical" evidence="7">
    <location>
        <begin position="319"/>
        <end position="339"/>
    </location>
</feature>
<dbReference type="AlphaFoldDB" id="A0A8I0ACN7"/>
<feature type="transmembrane region" description="Helical" evidence="7">
    <location>
        <begin position="95"/>
        <end position="113"/>
    </location>
</feature>
<evidence type="ECO:0000256" key="1">
    <source>
        <dbReference type="ARBA" id="ARBA00004651"/>
    </source>
</evidence>
<dbReference type="PANTHER" id="PTHR40074:SF2">
    <property type="entry name" value="O-ACETYLTRANSFERASE WECH"/>
    <property type="match status" value="1"/>
</dbReference>
<accession>A0A8I0ACN7</accession>
<dbReference type="GO" id="GO:0009246">
    <property type="term" value="P:enterobacterial common antigen biosynthetic process"/>
    <property type="evidence" value="ECO:0007669"/>
    <property type="project" value="TreeGrafter"/>
</dbReference>
<evidence type="ECO:0000313" key="10">
    <source>
        <dbReference type="Proteomes" id="UP000615234"/>
    </source>
</evidence>
<sequence length="344" mass="40552">MNTVKTRKRPTWDVISDYRGVLMGISIICIIIFHYVEDCGIYHVHKNGWVEFFRNYITSSSVDGFLFLSGFGLYYAMKKHPDISQFYKRRFTRILIPYFLIAIPALCWNDFLFDKTGVKAFFSDLSFYSFFTRGMSWFWYILLICFCYLIFPFIFRAIDKAPDEESEQMRIINLFTFFTMITFVIRLSNKELFDNTNLALLRIPFFCLGCFIGKYSYEKRSISGGTYGLMLLSLFAIQFRKGSKIIFARYSAAFLNISACILIAILFSKLKHFEKIHNCIKKFFEWFGKYSLELYLAHVTVRGVMRDYGHPTCYGRNELIMVAISIVLALIVNQLTKWIEHFIH</sequence>
<dbReference type="Pfam" id="PF01757">
    <property type="entry name" value="Acyl_transf_3"/>
    <property type="match status" value="1"/>
</dbReference>
<keyword evidence="9" id="KW-0012">Acyltransferase</keyword>
<evidence type="ECO:0000256" key="6">
    <source>
        <dbReference type="ARBA" id="ARBA00023136"/>
    </source>
</evidence>
<feature type="transmembrane region" description="Helical" evidence="7">
    <location>
        <begin position="199"/>
        <end position="217"/>
    </location>
</feature>
<dbReference type="InterPro" id="IPR002656">
    <property type="entry name" value="Acyl_transf_3_dom"/>
</dbReference>
<reference evidence="9 10" key="1">
    <citation type="submission" date="2020-08" db="EMBL/GenBank/DDBJ databases">
        <title>Genome public.</title>
        <authorList>
            <person name="Liu C."/>
            <person name="Sun Q."/>
        </authorList>
    </citation>
    <scope>NUCLEOTIDE SEQUENCE [LARGE SCALE GENOMIC DNA]</scope>
    <source>
        <strain evidence="9 10">NSJ-10</strain>
    </source>
</reference>
<evidence type="ECO:0000256" key="4">
    <source>
        <dbReference type="ARBA" id="ARBA00022692"/>
    </source>
</evidence>
<evidence type="ECO:0000256" key="7">
    <source>
        <dbReference type="SAM" id="Phobius"/>
    </source>
</evidence>
<keyword evidence="4 7" id="KW-0812">Transmembrane</keyword>
<feature type="transmembrane region" description="Helical" evidence="7">
    <location>
        <begin position="137"/>
        <end position="158"/>
    </location>
</feature>
<keyword evidence="3" id="KW-1003">Cell membrane</keyword>
<keyword evidence="6 7" id="KW-0472">Membrane</keyword>
<comment type="similarity">
    <text evidence="2">Belongs to the acyltransferase 3 family.</text>
</comment>
<dbReference type="Proteomes" id="UP000615234">
    <property type="component" value="Unassembled WGS sequence"/>
</dbReference>
<keyword evidence="10" id="KW-1185">Reference proteome</keyword>
<feature type="transmembrane region" description="Helical" evidence="7">
    <location>
        <begin position="20"/>
        <end position="36"/>
    </location>
</feature>
<feature type="domain" description="Acyltransferase 3" evidence="8">
    <location>
        <begin position="24"/>
        <end position="332"/>
    </location>
</feature>
<comment type="caution">
    <text evidence="9">The sequence shown here is derived from an EMBL/GenBank/DDBJ whole genome shotgun (WGS) entry which is preliminary data.</text>
</comment>